<protein>
    <submittedName>
        <fullName evidence="2">Uncharacterized protein</fullName>
    </submittedName>
</protein>
<sequence>MKKVKEISDCLEFPFKDRECAYLKTQWARARFTGVSAVIRVHNGAEHIPKQRQIGEVQAKEYFEASETTQIVLAFFHTFVVVALYHVSEEDAVVVPISIIAIIAGSLGIAAQNLHPPTIKACLGMQVVTCVGTVIVIIMHIRIIYPFYCDEEKLSGTMCKRMYESFGQLQLLQKLVMAVQVALSVTLAAYCCKVIECCSPSSGVPVITVERPADAQ</sequence>
<comment type="caution">
    <text evidence="2">The sequence shown here is derived from an EMBL/GenBank/DDBJ whole genome shotgun (WGS) entry which is preliminary data.</text>
</comment>
<feature type="transmembrane region" description="Helical" evidence="1">
    <location>
        <begin position="93"/>
        <end position="111"/>
    </location>
</feature>
<keyword evidence="1" id="KW-0812">Transmembrane</keyword>
<evidence type="ECO:0000313" key="3">
    <source>
        <dbReference type="Proteomes" id="UP001059041"/>
    </source>
</evidence>
<accession>A0A9W7X614</accession>
<evidence type="ECO:0000313" key="2">
    <source>
        <dbReference type="EMBL" id="KAI7814344.1"/>
    </source>
</evidence>
<dbReference type="EMBL" id="JAFHDT010000001">
    <property type="protein sequence ID" value="KAI7814344.1"/>
    <property type="molecule type" value="Genomic_DNA"/>
</dbReference>
<feature type="transmembrane region" description="Helical" evidence="1">
    <location>
        <begin position="70"/>
        <end position="87"/>
    </location>
</feature>
<gene>
    <name evidence="2" type="ORF">IRJ41_013329</name>
</gene>
<proteinExistence type="predicted"/>
<organism evidence="2 3">
    <name type="scientific">Triplophysa rosa</name>
    <name type="common">Cave loach</name>
    <dbReference type="NCBI Taxonomy" id="992332"/>
    <lineage>
        <taxon>Eukaryota</taxon>
        <taxon>Metazoa</taxon>
        <taxon>Chordata</taxon>
        <taxon>Craniata</taxon>
        <taxon>Vertebrata</taxon>
        <taxon>Euteleostomi</taxon>
        <taxon>Actinopterygii</taxon>
        <taxon>Neopterygii</taxon>
        <taxon>Teleostei</taxon>
        <taxon>Ostariophysi</taxon>
        <taxon>Cypriniformes</taxon>
        <taxon>Nemacheilidae</taxon>
        <taxon>Triplophysa</taxon>
    </lineage>
</organism>
<evidence type="ECO:0000256" key="1">
    <source>
        <dbReference type="SAM" id="Phobius"/>
    </source>
</evidence>
<keyword evidence="1" id="KW-1133">Transmembrane helix</keyword>
<keyword evidence="1" id="KW-0472">Membrane</keyword>
<dbReference type="AlphaFoldDB" id="A0A9W7X614"/>
<name>A0A9W7X614_TRIRA</name>
<dbReference type="Proteomes" id="UP001059041">
    <property type="component" value="Linkage Group LG1"/>
</dbReference>
<keyword evidence="3" id="KW-1185">Reference proteome</keyword>
<feature type="transmembrane region" description="Helical" evidence="1">
    <location>
        <begin position="123"/>
        <end position="145"/>
    </location>
</feature>
<reference evidence="2" key="1">
    <citation type="submission" date="2021-02" db="EMBL/GenBank/DDBJ databases">
        <title>Comparative genomics reveals that relaxation of natural selection precedes convergent phenotypic evolution of cavefish.</title>
        <authorList>
            <person name="Peng Z."/>
        </authorList>
    </citation>
    <scope>NUCLEOTIDE SEQUENCE</scope>
    <source>
        <tissue evidence="2">Muscle</tissue>
    </source>
</reference>